<evidence type="ECO:0000256" key="1">
    <source>
        <dbReference type="ARBA" id="ARBA00023125"/>
    </source>
</evidence>
<evidence type="ECO:0000313" key="4">
    <source>
        <dbReference type="EMBL" id="MDT2401880.1"/>
    </source>
</evidence>
<dbReference type="Pfam" id="PF00440">
    <property type="entry name" value="TetR_N"/>
    <property type="match status" value="1"/>
</dbReference>
<keyword evidence="1 2" id="KW-0238">DNA-binding</keyword>
<dbReference type="PANTHER" id="PTHR30328:SF54">
    <property type="entry name" value="HTH-TYPE TRANSCRIPTIONAL REPRESSOR SCO4008"/>
    <property type="match status" value="1"/>
</dbReference>
<dbReference type="PANTHER" id="PTHR30328">
    <property type="entry name" value="TRANSCRIPTIONAL REPRESSOR"/>
    <property type="match status" value="1"/>
</dbReference>
<dbReference type="PRINTS" id="PR00455">
    <property type="entry name" value="HTHTETR"/>
</dbReference>
<accession>A0AAW8RRM4</accession>
<dbReference type="SUPFAM" id="SSF46689">
    <property type="entry name" value="Homeodomain-like"/>
    <property type="match status" value="1"/>
</dbReference>
<dbReference type="SUPFAM" id="SSF48498">
    <property type="entry name" value="Tetracyclin repressor-like, C-terminal domain"/>
    <property type="match status" value="1"/>
</dbReference>
<feature type="DNA-binding region" description="H-T-H motif" evidence="2">
    <location>
        <begin position="34"/>
        <end position="53"/>
    </location>
</feature>
<dbReference type="Gene3D" id="1.10.357.10">
    <property type="entry name" value="Tetracycline Repressor, domain 2"/>
    <property type="match status" value="1"/>
</dbReference>
<sequence>MSALTEINTTDPKIQRILNAGLREFSQRDYEEASTNRIAKAAGMSKALMFHYVKSKEELFSLLLDYCQKTIAEDYWTKLNWQEKDVFNRLLQSYTLQIDLMKQNPWILDFTNVKIETTSEMINQKVADLVKQHHSSCEKDLFEGIDETKFRTGLNVDRCKQLILWGNIGFTNEILDGLKNTNPEQIDYQDITDKLTQYLEDLKSVFYQE</sequence>
<dbReference type="RefSeq" id="WP_244299315.1">
    <property type="nucleotide sequence ID" value="NZ_CP034169.1"/>
</dbReference>
<evidence type="ECO:0000256" key="2">
    <source>
        <dbReference type="PROSITE-ProRule" id="PRU00335"/>
    </source>
</evidence>
<proteinExistence type="predicted"/>
<dbReference type="InterPro" id="IPR036271">
    <property type="entry name" value="Tet_transcr_reg_TetR-rel_C_sf"/>
</dbReference>
<dbReference type="InterPro" id="IPR009057">
    <property type="entry name" value="Homeodomain-like_sf"/>
</dbReference>
<reference evidence="4" key="1">
    <citation type="submission" date="2023-03" db="EMBL/GenBank/DDBJ databases">
        <authorList>
            <person name="Shen W."/>
            <person name="Cai J."/>
        </authorList>
    </citation>
    <scope>NUCLEOTIDE SEQUENCE</scope>
    <source>
        <strain evidence="4">P33-2</strain>
    </source>
</reference>
<name>A0AAW8RRM4_ENTAV</name>
<dbReference type="PROSITE" id="PS50977">
    <property type="entry name" value="HTH_TETR_2"/>
    <property type="match status" value="1"/>
</dbReference>
<feature type="domain" description="HTH tetR-type" evidence="3">
    <location>
        <begin position="11"/>
        <end position="71"/>
    </location>
</feature>
<protein>
    <submittedName>
        <fullName evidence="4">TetR/AcrR family transcriptional regulator</fullName>
    </submittedName>
</protein>
<dbReference type="Gene3D" id="1.10.10.60">
    <property type="entry name" value="Homeodomain-like"/>
    <property type="match status" value="1"/>
</dbReference>
<dbReference type="EMBL" id="JARPWH010000013">
    <property type="protein sequence ID" value="MDT2401880.1"/>
    <property type="molecule type" value="Genomic_DNA"/>
</dbReference>
<dbReference type="Proteomes" id="UP001260773">
    <property type="component" value="Unassembled WGS sequence"/>
</dbReference>
<comment type="caution">
    <text evidence="4">The sequence shown here is derived from an EMBL/GenBank/DDBJ whole genome shotgun (WGS) entry which is preliminary data.</text>
</comment>
<dbReference type="GO" id="GO:0003677">
    <property type="term" value="F:DNA binding"/>
    <property type="evidence" value="ECO:0007669"/>
    <property type="project" value="UniProtKB-UniRule"/>
</dbReference>
<organism evidence="4 5">
    <name type="scientific">Enterococcus avium</name>
    <name type="common">Streptococcus avium</name>
    <dbReference type="NCBI Taxonomy" id="33945"/>
    <lineage>
        <taxon>Bacteria</taxon>
        <taxon>Bacillati</taxon>
        <taxon>Bacillota</taxon>
        <taxon>Bacilli</taxon>
        <taxon>Lactobacillales</taxon>
        <taxon>Enterococcaceae</taxon>
        <taxon>Enterococcus</taxon>
    </lineage>
</organism>
<evidence type="ECO:0000259" key="3">
    <source>
        <dbReference type="PROSITE" id="PS50977"/>
    </source>
</evidence>
<dbReference type="InterPro" id="IPR001647">
    <property type="entry name" value="HTH_TetR"/>
</dbReference>
<evidence type="ECO:0000313" key="5">
    <source>
        <dbReference type="Proteomes" id="UP001260773"/>
    </source>
</evidence>
<dbReference type="InterPro" id="IPR050109">
    <property type="entry name" value="HTH-type_TetR-like_transc_reg"/>
</dbReference>
<dbReference type="GO" id="GO:0006355">
    <property type="term" value="P:regulation of DNA-templated transcription"/>
    <property type="evidence" value="ECO:0007669"/>
    <property type="project" value="UniProtKB-ARBA"/>
</dbReference>
<gene>
    <name evidence="4" type="ORF">P7D43_05805</name>
</gene>
<dbReference type="AlphaFoldDB" id="A0AAW8RRM4"/>